<feature type="domain" description="Reverse transcriptase zinc-binding" evidence="1">
    <location>
        <begin position="266"/>
        <end position="359"/>
    </location>
</feature>
<dbReference type="AlphaFoldDB" id="A0AAW2U3N7"/>
<gene>
    <name evidence="2" type="ORF">Slati_3777700</name>
</gene>
<name>A0AAW2U3N7_9LAMI</name>
<evidence type="ECO:0000259" key="1">
    <source>
        <dbReference type="Pfam" id="PF13966"/>
    </source>
</evidence>
<dbReference type="Pfam" id="PF13966">
    <property type="entry name" value="zf-RVT"/>
    <property type="match status" value="1"/>
</dbReference>
<reference evidence="2" key="1">
    <citation type="submission" date="2020-06" db="EMBL/GenBank/DDBJ databases">
        <authorList>
            <person name="Li T."/>
            <person name="Hu X."/>
            <person name="Zhang T."/>
            <person name="Song X."/>
            <person name="Zhang H."/>
            <person name="Dai N."/>
            <person name="Sheng W."/>
            <person name="Hou X."/>
            <person name="Wei L."/>
        </authorList>
    </citation>
    <scope>NUCLEOTIDE SEQUENCE</scope>
    <source>
        <strain evidence="2">KEN1</strain>
        <tissue evidence="2">Leaf</tissue>
    </source>
</reference>
<sequence length="532" mass="60728">MELYLGLPSKIARSKRELFDTIRDRVWSRITGWNEKFLSQAGKEVLIKSVIQAISTYAMGCFKLPITLLNEIQGMVSKFWWSNKGNRKIHWLKWQKLCTSKLNGGVGFRQLSLFNKAMLAKQLWRLLKRPDSLLGKVLRARYFPHGDVFSAKLGFRPSFTWRSLLSAQHLFAAGCRWKVGSGSSIRIWSDPWIPRPRTFKPISPVRQPGGPRTVDELIDPISKDWDEAKVEESFLPIDRDVILSIPISLSGGEDSIIWHYSANGIFTVRSAYHLACELEDDATCSDRSDDHNWWRKLWQAPVPGKVKIFIWRACLNILPTSSNLNRRIPESSLACPHCADEEEDTFHALFLCHFARQVWGLSNLGTDMTHKRTQSLVTWLSHVAASIERKPFGLFLCLCWTLWWCRNSSLMKGNCLSPAQAVCYTIRYFEAFLKQNCEETVNRLPTSPPSWSAPPPGQVKINFDGAMLDNTLAMGIGIVARDDCGRVLAWYQRGLRKSLTVKWLKHGQLERPSNSLLDRGGHPSSLKEIVWS</sequence>
<reference evidence="2" key="2">
    <citation type="journal article" date="2024" name="Plant">
        <title>Genomic evolution and insights into agronomic trait innovations of Sesamum species.</title>
        <authorList>
            <person name="Miao H."/>
            <person name="Wang L."/>
            <person name="Qu L."/>
            <person name="Liu H."/>
            <person name="Sun Y."/>
            <person name="Le M."/>
            <person name="Wang Q."/>
            <person name="Wei S."/>
            <person name="Zheng Y."/>
            <person name="Lin W."/>
            <person name="Duan Y."/>
            <person name="Cao H."/>
            <person name="Xiong S."/>
            <person name="Wang X."/>
            <person name="Wei L."/>
            <person name="Li C."/>
            <person name="Ma Q."/>
            <person name="Ju M."/>
            <person name="Zhao R."/>
            <person name="Li G."/>
            <person name="Mu C."/>
            <person name="Tian Q."/>
            <person name="Mei H."/>
            <person name="Zhang T."/>
            <person name="Gao T."/>
            <person name="Zhang H."/>
        </authorList>
    </citation>
    <scope>NUCLEOTIDE SEQUENCE</scope>
    <source>
        <strain evidence="2">KEN1</strain>
    </source>
</reference>
<dbReference type="PANTHER" id="PTHR33116:SF86">
    <property type="entry name" value="REVERSE TRANSCRIPTASE DOMAIN-CONTAINING PROTEIN"/>
    <property type="match status" value="1"/>
</dbReference>
<accession>A0AAW2U3N7</accession>
<comment type="caution">
    <text evidence="2">The sequence shown here is derived from an EMBL/GenBank/DDBJ whole genome shotgun (WGS) entry which is preliminary data.</text>
</comment>
<dbReference type="InterPro" id="IPR026960">
    <property type="entry name" value="RVT-Znf"/>
</dbReference>
<proteinExistence type="predicted"/>
<dbReference type="PANTHER" id="PTHR33116">
    <property type="entry name" value="REVERSE TRANSCRIPTASE ZINC-BINDING DOMAIN-CONTAINING PROTEIN-RELATED-RELATED"/>
    <property type="match status" value="1"/>
</dbReference>
<dbReference type="EMBL" id="JACGWN010000013">
    <property type="protein sequence ID" value="KAL0411880.1"/>
    <property type="molecule type" value="Genomic_DNA"/>
</dbReference>
<evidence type="ECO:0000313" key="2">
    <source>
        <dbReference type="EMBL" id="KAL0411880.1"/>
    </source>
</evidence>
<organism evidence="2">
    <name type="scientific">Sesamum latifolium</name>
    <dbReference type="NCBI Taxonomy" id="2727402"/>
    <lineage>
        <taxon>Eukaryota</taxon>
        <taxon>Viridiplantae</taxon>
        <taxon>Streptophyta</taxon>
        <taxon>Embryophyta</taxon>
        <taxon>Tracheophyta</taxon>
        <taxon>Spermatophyta</taxon>
        <taxon>Magnoliopsida</taxon>
        <taxon>eudicotyledons</taxon>
        <taxon>Gunneridae</taxon>
        <taxon>Pentapetalae</taxon>
        <taxon>asterids</taxon>
        <taxon>lamiids</taxon>
        <taxon>Lamiales</taxon>
        <taxon>Pedaliaceae</taxon>
        <taxon>Sesamum</taxon>
    </lineage>
</organism>
<protein>
    <submittedName>
        <fullName evidence="2">Mitochondrial protein</fullName>
    </submittedName>
</protein>